<dbReference type="Gene3D" id="1.10.10.2840">
    <property type="entry name" value="PucR C-terminal helix-turn-helix domain"/>
    <property type="match status" value="1"/>
</dbReference>
<evidence type="ECO:0000259" key="2">
    <source>
        <dbReference type="Pfam" id="PF14361"/>
    </source>
</evidence>
<dbReference type="InterPro" id="IPR025751">
    <property type="entry name" value="RsbRD_N_dom"/>
</dbReference>
<organism evidence="3 4">
    <name type="scientific">Pseudonocardia endophytica</name>
    <dbReference type="NCBI Taxonomy" id="401976"/>
    <lineage>
        <taxon>Bacteria</taxon>
        <taxon>Bacillati</taxon>
        <taxon>Actinomycetota</taxon>
        <taxon>Actinomycetes</taxon>
        <taxon>Pseudonocardiales</taxon>
        <taxon>Pseudonocardiaceae</taxon>
        <taxon>Pseudonocardia</taxon>
    </lineage>
</organism>
<comment type="caution">
    <text evidence="3">The sequence shown here is derived from an EMBL/GenBank/DDBJ whole genome shotgun (WGS) entry which is preliminary data.</text>
</comment>
<dbReference type="EMBL" id="SMFZ01000002">
    <property type="protein sequence ID" value="TCK20513.1"/>
    <property type="molecule type" value="Genomic_DNA"/>
</dbReference>
<protein>
    <submittedName>
        <fullName evidence="3">PucR-like helix-turn-helix protein</fullName>
    </submittedName>
</protein>
<dbReference type="PANTHER" id="PTHR33744:SF1">
    <property type="entry name" value="DNA-BINDING TRANSCRIPTIONAL ACTIVATOR ADER"/>
    <property type="match status" value="1"/>
</dbReference>
<name>A0A4R1HI46_PSEEN</name>
<dbReference type="AlphaFoldDB" id="A0A4R1HI46"/>
<feature type="domain" description="RsbT co-antagonist protein RsbRD N-terminal" evidence="2">
    <location>
        <begin position="18"/>
        <end position="161"/>
    </location>
</feature>
<keyword evidence="4" id="KW-1185">Reference proteome</keyword>
<dbReference type="InterPro" id="IPR051448">
    <property type="entry name" value="CdaR-like_regulators"/>
</dbReference>
<feature type="domain" description="PucR C-terminal helix-turn-helix" evidence="1">
    <location>
        <begin position="325"/>
        <end position="382"/>
    </location>
</feature>
<gene>
    <name evidence="3" type="ORF">EV378_4472</name>
</gene>
<dbReference type="InterPro" id="IPR025736">
    <property type="entry name" value="PucR_C-HTH_dom"/>
</dbReference>
<evidence type="ECO:0000313" key="4">
    <source>
        <dbReference type="Proteomes" id="UP000295560"/>
    </source>
</evidence>
<evidence type="ECO:0000259" key="1">
    <source>
        <dbReference type="Pfam" id="PF13556"/>
    </source>
</evidence>
<dbReference type="Proteomes" id="UP000295560">
    <property type="component" value="Unassembled WGS sequence"/>
</dbReference>
<dbReference type="InterPro" id="IPR042070">
    <property type="entry name" value="PucR_C-HTH_sf"/>
</dbReference>
<sequence length="394" mass="43168">MHGGEARTWAVALGSRLPDVLDEVAGALRADWPDYARFVVEHRAEVAGAAGPVVERLLQLRVEDAGEDFPGAMERDLFEQIGRIQWREGREISSLLTAFQVGARAFWHHVSTLAVEHGVGARELAELAEGVFLFVDRLSSATTRGYVREQSESGAARERAREELVDLLLSDRATIAAVHSAGSRAGWPVPDEVGIVLVQDADSLDRGLLGWFDPTSLPVHRDDLTGLIVPNPSRGGRRQRLATALRGLRAVVGASVPPQLLPASLRIAEIAARLQHNGVLADDPVFADEHLDAIIVHRDARLLQVLRAQVLRPLEGAVPSSRERLVETLTSWVRHMGDRQAMAAELHVHPQTVRYRMNRLHELFGDSLDTPDIRARLALALAWGAPLDPRATTG</sequence>
<dbReference type="RefSeq" id="WP_243653703.1">
    <property type="nucleotide sequence ID" value="NZ_SMFZ01000002.1"/>
</dbReference>
<proteinExistence type="predicted"/>
<reference evidence="3 4" key="1">
    <citation type="submission" date="2019-03" db="EMBL/GenBank/DDBJ databases">
        <title>Sequencing the genomes of 1000 actinobacteria strains.</title>
        <authorList>
            <person name="Klenk H.-P."/>
        </authorList>
    </citation>
    <scope>NUCLEOTIDE SEQUENCE [LARGE SCALE GENOMIC DNA]</scope>
    <source>
        <strain evidence="3 4">DSM 44969</strain>
    </source>
</reference>
<evidence type="ECO:0000313" key="3">
    <source>
        <dbReference type="EMBL" id="TCK20513.1"/>
    </source>
</evidence>
<dbReference type="PANTHER" id="PTHR33744">
    <property type="entry name" value="CARBOHYDRATE DIACID REGULATOR"/>
    <property type="match status" value="1"/>
</dbReference>
<dbReference type="Pfam" id="PF13556">
    <property type="entry name" value="HTH_30"/>
    <property type="match status" value="1"/>
</dbReference>
<dbReference type="Pfam" id="PF14361">
    <property type="entry name" value="RsbRD_N"/>
    <property type="match status" value="1"/>
</dbReference>
<accession>A0A4R1HI46</accession>